<name>A0ABV0BUD2_9SPHI</name>
<keyword evidence="2" id="KW-1185">Reference proteome</keyword>
<dbReference type="InterPro" id="IPR015068">
    <property type="entry name" value="DUF1877"/>
</dbReference>
<sequence>MGIIQQYLRIDQSTLLRYLDNSQLLEDDLFSTSNSEKTNLLDIGKSWDGLFYVVTGEPLNNYKIVPPPLQWLIFGPNILDVEQDMGYGPAKYLTSPQTEELLEAVNDISESSLSDRFDAEKMNEEGVYPEFWEDPEALNYLIQEFRKLKEFLQLAVAENQAVITFLC</sequence>
<dbReference type="InterPro" id="IPR035944">
    <property type="entry name" value="YfbM-like_sf"/>
</dbReference>
<evidence type="ECO:0000313" key="1">
    <source>
        <dbReference type="EMBL" id="MEN5377848.1"/>
    </source>
</evidence>
<dbReference type="EMBL" id="JBDJNQ010000004">
    <property type="protein sequence ID" value="MEN5377848.1"/>
    <property type="molecule type" value="Genomic_DNA"/>
</dbReference>
<gene>
    <name evidence="1" type="ORF">ABE541_11285</name>
</gene>
<evidence type="ECO:0000313" key="2">
    <source>
        <dbReference type="Proteomes" id="UP001409291"/>
    </source>
</evidence>
<accession>A0ABV0BUD2</accession>
<dbReference type="SUPFAM" id="SSF111069">
    <property type="entry name" value="Hypothetical protein yfbM"/>
    <property type="match status" value="1"/>
</dbReference>
<organism evidence="1 2">
    <name type="scientific">Sphingobacterium kitahiroshimense</name>
    <dbReference type="NCBI Taxonomy" id="470446"/>
    <lineage>
        <taxon>Bacteria</taxon>
        <taxon>Pseudomonadati</taxon>
        <taxon>Bacteroidota</taxon>
        <taxon>Sphingobacteriia</taxon>
        <taxon>Sphingobacteriales</taxon>
        <taxon>Sphingobacteriaceae</taxon>
        <taxon>Sphingobacterium</taxon>
    </lineage>
</organism>
<dbReference type="Pfam" id="PF08974">
    <property type="entry name" value="DUF1877"/>
    <property type="match status" value="1"/>
</dbReference>
<proteinExistence type="predicted"/>
<dbReference type="Proteomes" id="UP001409291">
    <property type="component" value="Unassembled WGS sequence"/>
</dbReference>
<protein>
    <submittedName>
        <fullName evidence="1">YfbM family protein</fullName>
    </submittedName>
</protein>
<dbReference type="RefSeq" id="WP_132773622.1">
    <property type="nucleotide sequence ID" value="NZ_JAOQNK010000001.1"/>
</dbReference>
<dbReference type="Gene3D" id="3.40.1760.10">
    <property type="entry name" value="YfbM-like super family"/>
    <property type="match status" value="1"/>
</dbReference>
<reference evidence="1 2" key="1">
    <citation type="submission" date="2024-04" db="EMBL/GenBank/DDBJ databases">
        <title>WGS of bacteria from Torrens River.</title>
        <authorList>
            <person name="Wyrsch E.R."/>
            <person name="Drigo B."/>
        </authorList>
    </citation>
    <scope>NUCLEOTIDE SEQUENCE [LARGE SCALE GENOMIC DNA]</scope>
    <source>
        <strain evidence="1 2">TWI391</strain>
    </source>
</reference>
<comment type="caution">
    <text evidence="1">The sequence shown here is derived from an EMBL/GenBank/DDBJ whole genome shotgun (WGS) entry which is preliminary data.</text>
</comment>